<dbReference type="InterPro" id="IPR036570">
    <property type="entry name" value="HORMA_dom_sf"/>
</dbReference>
<dbReference type="AlphaFoldDB" id="A0A1Z5JM92"/>
<evidence type="ECO:0000313" key="9">
    <source>
        <dbReference type="Proteomes" id="UP000198406"/>
    </source>
</evidence>
<name>A0A1Z5JM92_FISSO</name>
<dbReference type="FunFam" id="3.30.900.10:FF:000002">
    <property type="entry name" value="Mitotic spindle assembly checkpoint protein MAD2A"/>
    <property type="match status" value="1"/>
</dbReference>
<dbReference type="InParanoid" id="A0A1Z5JM92"/>
<evidence type="ECO:0000256" key="3">
    <source>
        <dbReference type="ARBA" id="ARBA00022618"/>
    </source>
</evidence>
<dbReference type="SUPFAM" id="SSF56019">
    <property type="entry name" value="The spindle assembly checkpoint protein mad2"/>
    <property type="match status" value="1"/>
</dbReference>
<dbReference type="Proteomes" id="UP000198406">
    <property type="component" value="Unassembled WGS sequence"/>
</dbReference>
<dbReference type="GO" id="GO:0051301">
    <property type="term" value="P:cell division"/>
    <property type="evidence" value="ECO:0007669"/>
    <property type="project" value="UniProtKB-KW"/>
</dbReference>
<proteinExistence type="inferred from homology"/>
<gene>
    <name evidence="8" type="ORF">FisN_12Lh156</name>
</gene>
<keyword evidence="4" id="KW-0498">Mitosis</keyword>
<evidence type="ECO:0000259" key="7">
    <source>
        <dbReference type="PROSITE" id="PS50815"/>
    </source>
</evidence>
<dbReference type="Pfam" id="PF02301">
    <property type="entry name" value="HORMA"/>
    <property type="match status" value="1"/>
</dbReference>
<dbReference type="GO" id="GO:0005737">
    <property type="term" value="C:cytoplasm"/>
    <property type="evidence" value="ECO:0007669"/>
    <property type="project" value="TreeGrafter"/>
</dbReference>
<dbReference type="InterPro" id="IPR003511">
    <property type="entry name" value="HORMA_dom"/>
</dbReference>
<keyword evidence="6" id="KW-0131">Cell cycle</keyword>
<dbReference type="GO" id="GO:0005654">
    <property type="term" value="C:nucleoplasm"/>
    <property type="evidence" value="ECO:0007669"/>
    <property type="project" value="TreeGrafter"/>
</dbReference>
<evidence type="ECO:0000256" key="2">
    <source>
        <dbReference type="ARBA" id="ARBA00010348"/>
    </source>
</evidence>
<dbReference type="Gene3D" id="3.30.900.10">
    <property type="entry name" value="HORMA domain"/>
    <property type="match status" value="1"/>
</dbReference>
<dbReference type="EMBL" id="BDSP01000087">
    <property type="protein sequence ID" value="GAX15143.1"/>
    <property type="molecule type" value="Genomic_DNA"/>
</dbReference>
<organism evidence="8 9">
    <name type="scientific">Fistulifera solaris</name>
    <name type="common">Oleaginous diatom</name>
    <dbReference type="NCBI Taxonomy" id="1519565"/>
    <lineage>
        <taxon>Eukaryota</taxon>
        <taxon>Sar</taxon>
        <taxon>Stramenopiles</taxon>
        <taxon>Ochrophyta</taxon>
        <taxon>Bacillariophyta</taxon>
        <taxon>Bacillariophyceae</taxon>
        <taxon>Bacillariophycidae</taxon>
        <taxon>Naviculales</taxon>
        <taxon>Naviculaceae</taxon>
        <taxon>Fistulifera</taxon>
    </lineage>
</organism>
<comment type="similarity">
    <text evidence="2">Belongs to the MAD2 family.</text>
</comment>
<evidence type="ECO:0000256" key="6">
    <source>
        <dbReference type="ARBA" id="ARBA00023306"/>
    </source>
</evidence>
<dbReference type="PROSITE" id="PS50815">
    <property type="entry name" value="HORMA"/>
    <property type="match status" value="1"/>
</dbReference>
<dbReference type="OrthoDB" id="1806at2759"/>
<protein>
    <submittedName>
        <fullName evidence="8">Mitotic spindle assembly checkpoint protein MAD2</fullName>
    </submittedName>
</protein>
<dbReference type="PANTHER" id="PTHR11842">
    <property type="entry name" value="MITOTIC SPINDLE ASSEMBLY CHECKPOINT PROTEIN MAD2"/>
    <property type="match status" value="1"/>
</dbReference>
<dbReference type="GO" id="GO:0000776">
    <property type="term" value="C:kinetochore"/>
    <property type="evidence" value="ECO:0007669"/>
    <property type="project" value="TreeGrafter"/>
</dbReference>
<keyword evidence="5" id="KW-0539">Nucleus</keyword>
<evidence type="ECO:0000256" key="5">
    <source>
        <dbReference type="ARBA" id="ARBA00023242"/>
    </source>
</evidence>
<keyword evidence="9" id="KW-1185">Reference proteome</keyword>
<comment type="caution">
    <text evidence="8">The sequence shown here is derived from an EMBL/GenBank/DDBJ whole genome shotgun (WGS) entry which is preliminary data.</text>
</comment>
<accession>A0A1Z5JM92</accession>
<keyword evidence="3" id="KW-0132">Cell division</keyword>
<evidence type="ECO:0000256" key="1">
    <source>
        <dbReference type="ARBA" id="ARBA00004123"/>
    </source>
</evidence>
<dbReference type="InterPro" id="IPR045091">
    <property type="entry name" value="Mad2-like"/>
</dbReference>
<feature type="domain" description="HORMA" evidence="7">
    <location>
        <begin position="14"/>
        <end position="203"/>
    </location>
</feature>
<sequence length="213" mass="24008">MPTATANKTEITLKGSVDIVSDFFFTAINSILYQRGIYMPETFSKESKYGLTVMTTTDEGLLNYLQNVQKQVAEWLMNGLVQRLVLVVQGVDSTETLERWQFNVAVEGESGENMVPNVSKGGSNKSIKEVHDEIQAIIRQITASVTFLPLLQEPCTFDLLVYTDKEVMAPEKWADSDPCYILNSTEVKLRSFTTSVHKIDSMVSYKEADEWDI</sequence>
<evidence type="ECO:0000313" key="8">
    <source>
        <dbReference type="EMBL" id="GAX15143.1"/>
    </source>
</evidence>
<dbReference type="GO" id="GO:0007094">
    <property type="term" value="P:mitotic spindle assembly checkpoint signaling"/>
    <property type="evidence" value="ECO:0007669"/>
    <property type="project" value="TreeGrafter"/>
</dbReference>
<dbReference type="PANTHER" id="PTHR11842:SF11">
    <property type="entry name" value="MITOTIC SPINDLE ASSEMBLY CHECKPOINT PROTEIN MAD2A"/>
    <property type="match status" value="1"/>
</dbReference>
<reference evidence="8 9" key="1">
    <citation type="journal article" date="2015" name="Plant Cell">
        <title>Oil accumulation by the oleaginous diatom Fistulifera solaris as revealed by the genome and transcriptome.</title>
        <authorList>
            <person name="Tanaka T."/>
            <person name="Maeda Y."/>
            <person name="Veluchamy A."/>
            <person name="Tanaka M."/>
            <person name="Abida H."/>
            <person name="Marechal E."/>
            <person name="Bowler C."/>
            <person name="Muto M."/>
            <person name="Sunaga Y."/>
            <person name="Tanaka M."/>
            <person name="Yoshino T."/>
            <person name="Taniguchi T."/>
            <person name="Fukuda Y."/>
            <person name="Nemoto M."/>
            <person name="Matsumoto M."/>
            <person name="Wong P.S."/>
            <person name="Aburatani S."/>
            <person name="Fujibuchi W."/>
        </authorList>
    </citation>
    <scope>NUCLEOTIDE SEQUENCE [LARGE SCALE GENOMIC DNA]</scope>
    <source>
        <strain evidence="8 9">JPCC DA0580</strain>
    </source>
</reference>
<evidence type="ECO:0000256" key="4">
    <source>
        <dbReference type="ARBA" id="ARBA00022776"/>
    </source>
</evidence>
<comment type="subcellular location">
    <subcellularLocation>
        <location evidence="1">Nucleus</location>
    </subcellularLocation>
</comment>